<feature type="non-terminal residue" evidence="4">
    <location>
        <position position="822"/>
    </location>
</feature>
<keyword evidence="1" id="KW-0862">Zinc</keyword>
<dbReference type="PROSITE" id="PS50157">
    <property type="entry name" value="ZINC_FINGER_C2H2_2"/>
    <property type="match status" value="2"/>
</dbReference>
<reference evidence="4 5" key="1">
    <citation type="submission" date="2013-11" db="EMBL/GenBank/DDBJ databases">
        <title>Genome sequencing of Stegodyphus mimosarum.</title>
        <authorList>
            <person name="Bechsgaard J."/>
        </authorList>
    </citation>
    <scope>NUCLEOTIDE SEQUENCE [LARGE SCALE GENOMIC DNA]</scope>
</reference>
<dbReference type="EMBL" id="KL821880">
    <property type="protein sequence ID" value="KFM83433.1"/>
    <property type="molecule type" value="Genomic_DNA"/>
</dbReference>
<dbReference type="OrthoDB" id="10031901at2759"/>
<organism evidence="4 5">
    <name type="scientific">Stegodyphus mimosarum</name>
    <name type="common">African social velvet spider</name>
    <dbReference type="NCBI Taxonomy" id="407821"/>
    <lineage>
        <taxon>Eukaryota</taxon>
        <taxon>Metazoa</taxon>
        <taxon>Ecdysozoa</taxon>
        <taxon>Arthropoda</taxon>
        <taxon>Chelicerata</taxon>
        <taxon>Arachnida</taxon>
        <taxon>Araneae</taxon>
        <taxon>Araneomorphae</taxon>
        <taxon>Entelegynae</taxon>
        <taxon>Eresoidea</taxon>
        <taxon>Eresidae</taxon>
        <taxon>Stegodyphus</taxon>
    </lineage>
</organism>
<sequence length="822" mass="95175">MNKAMEQSSELSTVFVVNTPFSSNEEEVASSYILTENIETDENLIDLNEGNSSVSDTIVTSSISGEKECDVSVSEHSIPPDESTSDTESDKLTCEYCSKKFTKSGNKQRHVRRVHKVRTEHGTYIRCIECNCHFSHISRLREHLQMEHKMNMQEEELRFPNMNAFKKWKCETERKTLCSYTLRHGARKSSQGAMLFYACHRSGKYLPKLRGPRQRMLKTQGTCKLGIICTAYISCRENANEVIVKYCPHHYGHGKETALIQLTAEEQRAIAESVSKGIPVEKLLDGIRDSQSPKDHFQLHLLKKKDFRSINNAYNCEEYNNGLSDAESVDHWVRLCCQMENSPILAYRQEDFVNEDGRQDEFLLIIMTEFQKHILLTSNKEVVCVDSLFRKKGSRFYLTVLFIMDEHDLAFPVAFCISNKVDRYVITQFFQAIKQSTGPLSATYFMSDSLSLYYDAWREIMNDEAKWLWSMWYVDSRIRVQMRIFKGNTAKRADVYKTMRTLLECQNETVFSVMFENFLENLLNDPQSRELGNFIKQHYGCNQEMWAYCYRKDINLSTNIHLEIMHRTLRYCCREGRKKRLDKFIFVLMKLVRDKMLDRLSNSVDEEKINLAHESINACHSLGLEIPADEISALSEKIWLIRSDEENFYVSRELMTCPEHCNLKCEECDICVHMFTCNCIHNLINANLCPHIHAVVWNFLTPHFTHPVSDQGTLDESVDDNVIINTKDSSELFSSVLKKTHELYKNIQSNKCNLNKESLNTLLKRLNDCIDVCNGKVPDNPQQAEKNECSMPSSTALYMKSNVSQPLILPNHFSNAFPQNTP</sequence>
<dbReference type="GO" id="GO:0008270">
    <property type="term" value="F:zinc ion binding"/>
    <property type="evidence" value="ECO:0007669"/>
    <property type="project" value="UniProtKB-KW"/>
</dbReference>
<dbReference type="PANTHER" id="PTHR33936">
    <property type="entry name" value="PROTEIN CBG17840"/>
    <property type="match status" value="1"/>
</dbReference>
<dbReference type="InterPro" id="IPR052797">
    <property type="entry name" value="RegFact_GeneExpr_CellDeath"/>
</dbReference>
<keyword evidence="5" id="KW-1185">Reference proteome</keyword>
<dbReference type="PANTHER" id="PTHR33936:SF24">
    <property type="entry name" value="C2H2-TYPE DOMAIN-CONTAINING PROTEIN"/>
    <property type="match status" value="1"/>
</dbReference>
<proteinExistence type="predicted"/>
<feature type="region of interest" description="Disordered" evidence="2">
    <location>
        <begin position="69"/>
        <end position="88"/>
    </location>
</feature>
<feature type="domain" description="C2H2-type" evidence="3">
    <location>
        <begin position="125"/>
        <end position="153"/>
    </location>
</feature>
<dbReference type="InterPro" id="IPR013087">
    <property type="entry name" value="Znf_C2H2_type"/>
</dbReference>
<evidence type="ECO:0000256" key="1">
    <source>
        <dbReference type="PROSITE-ProRule" id="PRU00042"/>
    </source>
</evidence>
<dbReference type="OMA" id="FRYCCRE"/>
<feature type="domain" description="C2H2-type" evidence="3">
    <location>
        <begin position="92"/>
        <end position="120"/>
    </location>
</feature>
<dbReference type="AlphaFoldDB" id="A0A087V1E4"/>
<protein>
    <recommendedName>
        <fullName evidence="3">C2H2-type domain-containing protein</fullName>
    </recommendedName>
</protein>
<dbReference type="Proteomes" id="UP000054359">
    <property type="component" value="Unassembled WGS sequence"/>
</dbReference>
<gene>
    <name evidence="4" type="ORF">X975_20011</name>
</gene>
<accession>A0A087V1E4</accession>
<dbReference type="PROSITE" id="PS00028">
    <property type="entry name" value="ZINC_FINGER_C2H2_1"/>
    <property type="match status" value="2"/>
</dbReference>
<keyword evidence="1" id="KW-0479">Metal-binding</keyword>
<dbReference type="Gene3D" id="3.30.160.60">
    <property type="entry name" value="Classic Zinc Finger"/>
    <property type="match status" value="1"/>
</dbReference>
<evidence type="ECO:0000259" key="3">
    <source>
        <dbReference type="PROSITE" id="PS50157"/>
    </source>
</evidence>
<evidence type="ECO:0000313" key="5">
    <source>
        <dbReference type="Proteomes" id="UP000054359"/>
    </source>
</evidence>
<keyword evidence="1" id="KW-0863">Zinc-finger</keyword>
<name>A0A087V1E4_STEMI</name>
<evidence type="ECO:0000313" key="4">
    <source>
        <dbReference type="EMBL" id="KFM83433.1"/>
    </source>
</evidence>
<dbReference type="SMART" id="SM00355">
    <property type="entry name" value="ZnF_C2H2"/>
    <property type="match status" value="2"/>
</dbReference>
<evidence type="ECO:0000256" key="2">
    <source>
        <dbReference type="SAM" id="MobiDB-lite"/>
    </source>
</evidence>